<comment type="subcellular location">
    <subcellularLocation>
        <location evidence="1">Cell membrane</location>
        <topology evidence="1">Multi-pass membrane protein</topology>
    </subcellularLocation>
</comment>
<evidence type="ECO:0000313" key="9">
    <source>
        <dbReference type="EMBL" id="AND79797.1"/>
    </source>
</evidence>
<dbReference type="PROSITE" id="PS00216">
    <property type="entry name" value="SUGAR_TRANSPORT_1"/>
    <property type="match status" value="1"/>
</dbReference>
<reference evidence="9 10" key="1">
    <citation type="journal article" date="2016" name="Int. J. Syst. Evol. Microbiol.">
        <title>Streptococcuspantholopis sp. nov., isolated from faeces of the Tibetan antelope (Pantholops hodgsonii).</title>
        <authorList>
            <person name="Bai X."/>
            <person name="Xiong Y."/>
            <person name="Lu S."/>
            <person name="Jin D."/>
            <person name="Lai X."/>
            <person name="Yang J."/>
            <person name="Niu L."/>
            <person name="Hu S."/>
            <person name="Meng X."/>
            <person name="Pu J."/>
            <person name="Ye C."/>
            <person name="Xu J."/>
        </authorList>
    </citation>
    <scope>NUCLEOTIDE SEQUENCE [LARGE SCALE GENOMIC DNA]</scope>
    <source>
        <strain evidence="9 10">TA 26</strain>
    </source>
</reference>
<dbReference type="InterPro" id="IPR036259">
    <property type="entry name" value="MFS_trans_sf"/>
</dbReference>
<evidence type="ECO:0000313" key="10">
    <source>
        <dbReference type="Proteomes" id="UP000077317"/>
    </source>
</evidence>
<keyword evidence="5 7" id="KW-1133">Transmembrane helix</keyword>
<keyword evidence="3" id="KW-0813">Transport</keyword>
<dbReference type="SUPFAM" id="SSF103473">
    <property type="entry name" value="MFS general substrate transporter"/>
    <property type="match status" value="1"/>
</dbReference>
<evidence type="ECO:0000256" key="7">
    <source>
        <dbReference type="SAM" id="Phobius"/>
    </source>
</evidence>
<evidence type="ECO:0000256" key="5">
    <source>
        <dbReference type="ARBA" id="ARBA00022989"/>
    </source>
</evidence>
<dbReference type="KEGG" id="spat:A0O21_07065"/>
<feature type="transmembrane region" description="Helical" evidence="7">
    <location>
        <begin position="272"/>
        <end position="290"/>
    </location>
</feature>
<sequence>MPLIASLYVNYFFQGIASIIISQNLHAFQMRWSASISQVSLVVSAIGLGRLLSLNFSGWFSDRFGRKYTVLLGVLANVFFFVGLVCTKHYLQAFFAALFAGVGNAFLDTSTYPVVNEAFPKEQDNSALSVMNKAFISLGQFILPFVVRWSLHNDIYFGWPFWFCAVGLLLNFCFLLRFSYPDSQAILNKIIVAHEVPKAKIQLEGLALLIFSFVSVSLFNIFVLWIPTFAQETLGVSEENSLLFVSVYSISSLISVFVTSFIVKQKVSIPDLILLCLFLSGGAMLYMLLFPSYLSLIVTSLAVGIFAAGGIWQLGLSVLLEFFPGSKGIVTSFYSFATAVSVMLTPYVTGLMAEKSTYLTFAYNIVLAFIGFLAILVVKVRYTKILKNKGLSSFSLKNGDYKK</sequence>
<feature type="transmembrane region" description="Helical" evidence="7">
    <location>
        <begin position="7"/>
        <end position="26"/>
    </location>
</feature>
<name>A0A172Q8Q2_9STRE</name>
<keyword evidence="6 7" id="KW-0472">Membrane</keyword>
<reference evidence="10" key="2">
    <citation type="submission" date="2016-03" db="EMBL/GenBank/DDBJ databases">
        <title>Streptococcus antelopensis sp. nov., isolated from the feces of the Tibetan antelope (Pantholops hodgsonii) in Hoh Xil National Nature Reserve, Qinghai, China.</title>
        <authorList>
            <person name="Bai X."/>
        </authorList>
    </citation>
    <scope>NUCLEOTIDE SEQUENCE [LARGE SCALE GENOMIC DNA]</scope>
    <source>
        <strain evidence="10">TA 26</strain>
    </source>
</reference>
<evidence type="ECO:0000259" key="8">
    <source>
        <dbReference type="PROSITE" id="PS50850"/>
    </source>
</evidence>
<dbReference type="PANTHER" id="PTHR23514:SF3">
    <property type="entry name" value="BYPASS OF STOP CODON PROTEIN 6"/>
    <property type="match status" value="1"/>
</dbReference>
<dbReference type="Proteomes" id="UP000077317">
    <property type="component" value="Chromosome"/>
</dbReference>
<feature type="transmembrane region" description="Helical" evidence="7">
    <location>
        <begin position="32"/>
        <end position="56"/>
    </location>
</feature>
<dbReference type="OrthoDB" id="7066727at2"/>
<evidence type="ECO:0000256" key="4">
    <source>
        <dbReference type="ARBA" id="ARBA00022692"/>
    </source>
</evidence>
<dbReference type="GO" id="GO:0005886">
    <property type="term" value="C:plasma membrane"/>
    <property type="evidence" value="ECO:0007669"/>
    <property type="project" value="UniProtKB-SubCell"/>
</dbReference>
<evidence type="ECO:0000256" key="3">
    <source>
        <dbReference type="ARBA" id="ARBA00022448"/>
    </source>
</evidence>
<feature type="transmembrane region" description="Helical" evidence="7">
    <location>
        <begin position="332"/>
        <end position="352"/>
    </location>
</feature>
<dbReference type="InterPro" id="IPR005829">
    <property type="entry name" value="Sugar_transporter_CS"/>
</dbReference>
<keyword evidence="10" id="KW-1185">Reference proteome</keyword>
<keyword evidence="4 7" id="KW-0812">Transmembrane</keyword>
<evidence type="ECO:0000256" key="6">
    <source>
        <dbReference type="ARBA" id="ARBA00023136"/>
    </source>
</evidence>
<proteinExistence type="inferred from homology"/>
<dbReference type="InterPro" id="IPR020846">
    <property type="entry name" value="MFS_dom"/>
</dbReference>
<feature type="transmembrane region" description="Helical" evidence="7">
    <location>
        <begin position="127"/>
        <end position="147"/>
    </location>
</feature>
<comment type="similarity">
    <text evidence="2">Belongs to the major facilitator superfamily.</text>
</comment>
<dbReference type="GO" id="GO:0022857">
    <property type="term" value="F:transmembrane transporter activity"/>
    <property type="evidence" value="ECO:0007669"/>
    <property type="project" value="InterPro"/>
</dbReference>
<dbReference type="Gene3D" id="1.20.1250.20">
    <property type="entry name" value="MFS general substrate transporter like domains"/>
    <property type="match status" value="2"/>
</dbReference>
<dbReference type="Pfam" id="PF07690">
    <property type="entry name" value="MFS_1"/>
    <property type="match status" value="1"/>
</dbReference>
<dbReference type="PROSITE" id="PS50850">
    <property type="entry name" value="MFS"/>
    <property type="match status" value="1"/>
</dbReference>
<dbReference type="STRING" id="1811193.A0O21_07065"/>
<feature type="transmembrane region" description="Helical" evidence="7">
    <location>
        <begin position="242"/>
        <end position="263"/>
    </location>
</feature>
<accession>A0A172Q8Q2</accession>
<feature type="transmembrane region" description="Helical" evidence="7">
    <location>
        <begin position="91"/>
        <end position="115"/>
    </location>
</feature>
<feature type="transmembrane region" description="Helical" evidence="7">
    <location>
        <begin position="358"/>
        <end position="378"/>
    </location>
</feature>
<dbReference type="PANTHER" id="PTHR23514">
    <property type="entry name" value="BYPASS OF STOP CODON PROTEIN 6"/>
    <property type="match status" value="1"/>
</dbReference>
<protein>
    <submittedName>
        <fullName evidence="9">MFS transporter</fullName>
    </submittedName>
</protein>
<feature type="transmembrane region" description="Helical" evidence="7">
    <location>
        <begin position="68"/>
        <end position="85"/>
    </location>
</feature>
<gene>
    <name evidence="9" type="ORF">A0O21_07065</name>
</gene>
<dbReference type="EMBL" id="CP014699">
    <property type="protein sequence ID" value="AND79797.1"/>
    <property type="molecule type" value="Genomic_DNA"/>
</dbReference>
<dbReference type="AlphaFoldDB" id="A0A172Q8Q2"/>
<feature type="transmembrane region" description="Helical" evidence="7">
    <location>
        <begin position="159"/>
        <end position="180"/>
    </location>
</feature>
<feature type="transmembrane region" description="Helical" evidence="7">
    <location>
        <begin position="206"/>
        <end position="230"/>
    </location>
</feature>
<feature type="transmembrane region" description="Helical" evidence="7">
    <location>
        <begin position="296"/>
        <end position="320"/>
    </location>
</feature>
<evidence type="ECO:0000256" key="2">
    <source>
        <dbReference type="ARBA" id="ARBA00008335"/>
    </source>
</evidence>
<feature type="domain" description="Major facilitator superfamily (MFS) profile" evidence="8">
    <location>
        <begin position="3"/>
        <end position="383"/>
    </location>
</feature>
<evidence type="ECO:0000256" key="1">
    <source>
        <dbReference type="ARBA" id="ARBA00004651"/>
    </source>
</evidence>
<dbReference type="InterPro" id="IPR051788">
    <property type="entry name" value="MFS_Transporter"/>
</dbReference>
<dbReference type="InterPro" id="IPR011701">
    <property type="entry name" value="MFS"/>
</dbReference>
<organism evidence="9 10">
    <name type="scientific">Streptococcus pantholopis</name>
    <dbReference type="NCBI Taxonomy" id="1811193"/>
    <lineage>
        <taxon>Bacteria</taxon>
        <taxon>Bacillati</taxon>
        <taxon>Bacillota</taxon>
        <taxon>Bacilli</taxon>
        <taxon>Lactobacillales</taxon>
        <taxon>Streptococcaceae</taxon>
        <taxon>Streptococcus</taxon>
    </lineage>
</organism>